<dbReference type="STRING" id="335543.Sfum_0254"/>
<sequence>MKIMFYSQHVLGIGHFFRSMELASALANHEVLFVEGGDALPGYVPPPHVRRLPLPGLMMDQDFKAIHAVEGTVGETRARRKQLLLGTFLSFRPDVLITELFPFGRKQFRFELMPLLECIRQEGMSTGVICSLRDILVEKADQDAYEKGVLEILNAHYHHLMVHSDPRIMRLDETFSRVDEIAIPMSYTGFIARKPGRRRRPPRRRTIVVSSGGGKVGVDLLEAALTAFRLLPELDAGLRMFIGPFMEAADRNVLASLAARDSRTSIEEFSYDFLDCMAESSLSISMAGYNTCMDILSAAVPALVYPFPQNREQMLRARKLEELGFLKVLDGLDPHGMASAAAAAMARRKLQSESMPPDLAGAANAALIVEKCLG</sequence>
<dbReference type="PANTHER" id="PTHR21015">
    <property type="entry name" value="UDP-N-ACETYLGLUCOSAMINE--N-ACETYLMURAMYL-(PENTAPEPTIDE) PYROPHOSPHORYL-UNDECAPRENOL N-ACETYLGLUCOSAMINE TRANSFERASE 1"/>
    <property type="match status" value="1"/>
</dbReference>
<evidence type="ECO:0000259" key="1">
    <source>
        <dbReference type="Pfam" id="PF04101"/>
    </source>
</evidence>
<dbReference type="Pfam" id="PF04101">
    <property type="entry name" value="Glyco_tran_28_C"/>
    <property type="match status" value="1"/>
</dbReference>
<dbReference type="KEGG" id="sfu:Sfum_0254"/>
<dbReference type="HOGENOM" id="CLU_055279_0_0_7"/>
<dbReference type="PANTHER" id="PTHR21015:SF28">
    <property type="entry name" value="SLL1722 PROTEIN"/>
    <property type="match status" value="1"/>
</dbReference>
<organism evidence="2 3">
    <name type="scientific">Syntrophobacter fumaroxidans (strain DSM 10017 / MPOB)</name>
    <dbReference type="NCBI Taxonomy" id="335543"/>
    <lineage>
        <taxon>Bacteria</taxon>
        <taxon>Pseudomonadati</taxon>
        <taxon>Thermodesulfobacteriota</taxon>
        <taxon>Syntrophobacteria</taxon>
        <taxon>Syntrophobacterales</taxon>
        <taxon>Syntrophobacteraceae</taxon>
        <taxon>Syntrophobacter</taxon>
    </lineage>
</organism>
<dbReference type="Proteomes" id="UP000001784">
    <property type="component" value="Chromosome"/>
</dbReference>
<protein>
    <recommendedName>
        <fullName evidence="1">Glycosyl transferase family 28 C-terminal domain-containing protein</fullName>
    </recommendedName>
</protein>
<dbReference type="eggNOG" id="COG4671">
    <property type="taxonomic scope" value="Bacteria"/>
</dbReference>
<reference evidence="2 3" key="1">
    <citation type="submission" date="2006-10" db="EMBL/GenBank/DDBJ databases">
        <title>Complete sequence of Syntrophobacter fumaroxidans MPOB.</title>
        <authorList>
            <consortium name="US DOE Joint Genome Institute"/>
            <person name="Copeland A."/>
            <person name="Lucas S."/>
            <person name="Lapidus A."/>
            <person name="Barry K."/>
            <person name="Detter J.C."/>
            <person name="Glavina del Rio T."/>
            <person name="Hammon N."/>
            <person name="Israni S."/>
            <person name="Pitluck S."/>
            <person name="Goltsman E.G."/>
            <person name="Martinez M."/>
            <person name="Schmutz J."/>
            <person name="Larimer F."/>
            <person name="Land M."/>
            <person name="Hauser L."/>
            <person name="Kyrpides N."/>
            <person name="Kim E."/>
            <person name="Boone D.R."/>
            <person name="Brockman F."/>
            <person name="Culley D."/>
            <person name="Ferry J."/>
            <person name="Gunsalus R."/>
            <person name="McInerney M.J."/>
            <person name="Morrison M."/>
            <person name="Plugge C."/>
            <person name="Rohlin L."/>
            <person name="Scholten J."/>
            <person name="Sieber J."/>
            <person name="Stams A.J.M."/>
            <person name="Worm P."/>
            <person name="Henstra A.M."/>
            <person name="Richardson P."/>
        </authorList>
    </citation>
    <scope>NUCLEOTIDE SEQUENCE [LARGE SCALE GENOMIC DNA]</scope>
    <source>
        <strain evidence="3">DSM 10017 / MPOB</strain>
    </source>
</reference>
<dbReference type="CAZy" id="GT1">
    <property type="family name" value="Glycosyltransferase Family 1"/>
</dbReference>
<gene>
    <name evidence="2" type="ordered locus">Sfum_0254</name>
</gene>
<dbReference type="InterPro" id="IPR007235">
    <property type="entry name" value="Glyco_trans_28_C"/>
</dbReference>
<dbReference type="InParanoid" id="A0LEV3"/>
<evidence type="ECO:0000313" key="3">
    <source>
        <dbReference type="Proteomes" id="UP000001784"/>
    </source>
</evidence>
<dbReference type="SUPFAM" id="SSF53756">
    <property type="entry name" value="UDP-Glycosyltransferase/glycogen phosphorylase"/>
    <property type="match status" value="1"/>
</dbReference>
<feature type="domain" description="Glycosyl transferase family 28 C-terminal" evidence="1">
    <location>
        <begin position="218"/>
        <end position="326"/>
    </location>
</feature>
<name>A0LEV3_SYNFM</name>
<dbReference type="AlphaFoldDB" id="A0LEV3"/>
<dbReference type="RefSeq" id="WP_011697128.1">
    <property type="nucleotide sequence ID" value="NC_008554.1"/>
</dbReference>
<dbReference type="Gene3D" id="3.40.50.2000">
    <property type="entry name" value="Glycogen Phosphorylase B"/>
    <property type="match status" value="1"/>
</dbReference>
<dbReference type="EMBL" id="CP000478">
    <property type="protein sequence ID" value="ABK15955.1"/>
    <property type="molecule type" value="Genomic_DNA"/>
</dbReference>
<dbReference type="GO" id="GO:0016758">
    <property type="term" value="F:hexosyltransferase activity"/>
    <property type="evidence" value="ECO:0007669"/>
    <property type="project" value="InterPro"/>
</dbReference>
<accession>A0LEV3</accession>
<keyword evidence="3" id="KW-1185">Reference proteome</keyword>
<proteinExistence type="predicted"/>
<evidence type="ECO:0000313" key="2">
    <source>
        <dbReference type="EMBL" id="ABK15955.1"/>
    </source>
</evidence>